<dbReference type="AlphaFoldDB" id="T1ERH7"/>
<evidence type="ECO:0000256" key="2">
    <source>
        <dbReference type="ARBA" id="ARBA00022438"/>
    </source>
</evidence>
<dbReference type="Gene3D" id="3.10.100.10">
    <property type="entry name" value="Mannose-Binding Protein A, subunit A"/>
    <property type="match status" value="1"/>
</dbReference>
<keyword evidence="6" id="KW-0720">Serine protease</keyword>
<keyword evidence="5" id="KW-0378">Hydrolase</keyword>
<dbReference type="SMART" id="SM00034">
    <property type="entry name" value="CLECT"/>
    <property type="match status" value="1"/>
</dbReference>
<dbReference type="OrthoDB" id="16520at2759"/>
<dbReference type="STRING" id="6412.T1ERH7"/>
<dbReference type="EMBL" id="AMQM01000823">
    <property type="status" value="NOT_ANNOTATED_CDS"/>
    <property type="molecule type" value="Genomic_DNA"/>
</dbReference>
<dbReference type="RefSeq" id="XP_009019624.1">
    <property type="nucleotide sequence ID" value="XM_009021376.1"/>
</dbReference>
<evidence type="ECO:0000256" key="4">
    <source>
        <dbReference type="ARBA" id="ARBA00022692"/>
    </source>
</evidence>
<keyword evidence="10" id="KW-0325">Glycoprotein</keyword>
<accession>T1ERH7</accession>
<evidence type="ECO:0000256" key="1">
    <source>
        <dbReference type="ARBA" id="ARBA00004606"/>
    </source>
</evidence>
<keyword evidence="9 13" id="KW-0472">Membrane</keyword>
<dbReference type="PANTHER" id="PTHR11731">
    <property type="entry name" value="PROTEASE FAMILY S9B,C DIPEPTIDYL-PEPTIDASE IV-RELATED"/>
    <property type="match status" value="1"/>
</dbReference>
<proteinExistence type="predicted"/>
<dbReference type="Proteomes" id="UP000015101">
    <property type="component" value="Unassembled WGS sequence"/>
</dbReference>
<dbReference type="InterPro" id="IPR050278">
    <property type="entry name" value="Serine_Prot_S9B/DPPIV"/>
</dbReference>
<dbReference type="GO" id="GO:0004177">
    <property type="term" value="F:aminopeptidase activity"/>
    <property type="evidence" value="ECO:0007669"/>
    <property type="project" value="UniProtKB-KW"/>
</dbReference>
<keyword evidence="2" id="KW-0031">Aminopeptidase</keyword>
<evidence type="ECO:0000313" key="15">
    <source>
        <dbReference type="EMBL" id="ESO02216.1"/>
    </source>
</evidence>
<keyword evidence="4 13" id="KW-0812">Transmembrane</keyword>
<dbReference type="InterPro" id="IPR016187">
    <property type="entry name" value="CTDL_fold"/>
</dbReference>
<evidence type="ECO:0000256" key="10">
    <source>
        <dbReference type="ARBA" id="ARBA00023180"/>
    </source>
</evidence>
<dbReference type="CTD" id="20199177"/>
<sequence>MLRIASFSRKNTSEADPFNNAGLDDDDNFKRSKKLKRKQETSGGINHRKASRSSSMEKGKNSDEELAEDDSDGKNWKGILIALLVILIICSLVGLAIFIVSLKNTGNSLGEPITFDDIFSGNFDVKKFNGRWIGDVLVYKHLESGDVYMYNTETNQSEIILTDNQLKSLESEQFWVSADLKYVLVAYEVDQLYKYSFNAKYKIFPRLTSDKHQPIEFPLDKSPERVWSTRKLQYAEWSPSGHSLTFVYNNNLYFQSEPYVTPVKISDNKNTDVIFTAVPDWLYEEEIFYSGKGHWLSPDNKNVAYIQLNETNVNMQTITRYDGQETFYDDYVKLYYPKAGELREGNNPTIKLYVADTSNVKSVHRLISPPSEFTSIEHYITMVKWQDSKHLMITWSNRAQNKSIIIVCNVDSIDCRQDNIQLINNNQYYAFISSKLVSQSGYWKHVALASASMNSDEHKVFLTDGPREVFEIVGHDDETKTLYYTGTDGDPRHKFLYSLKLPNDIKELRQIQQPSVHHDISDINDNHNHSKGRLKVERLTNATACKFVHVDFSASGKFYIETCLGPHVPVVTLRNTMNNEVKVLESNKELIKKLASKALPKKQYCKVKVDDGIEMYGQFFLPPNAHKELYQYPLIINVYGGPGSQQVTEEFKLDWLTYLSSAENVVVASFDGRGTGGRGDAYLHEIYHKLGSIEVEDQMKGAEFMKTMSNINKDRIAIWGWSYGGFVVGHVLGDKDDDEFKCGIAVAPVTDWRYYDTVYTERYMGRPTSSDNYIGYDSANVSRKAKYFKNKKFLLIHGTADDNVHLQHSMRLMKALAEAKVMFQSQIYPDKNHMLGGRSTTKHLYKTMVNFLKDDCWSDAKMLQLESKHLEGNQKQKGKSRGSVVVEASRPIVPAFYEGIIFRSCNTNPFAVQLWDCLSDLSSCVLKWQFVVNPTMKDSEKVTLSPGVNILASYRVGFFTPMNSQLSVPYGVDSSLAYMSESVDDFNSFSELTVGATINMKSLTWTRSFAKSFIFCRTQDCSDVPPDAMASIMPVRDNPSQPPEGQCCAQAQCNSSLSINKIQTNTELINTLTKTIDELETLIKTISITNYTPARCPQNFVPGEYGLRSCYLVVREKFSFSEAALFCRDSSESTIVQINTLQENNFLSNLTQMSSNNQEEFFWMAAMYELQNNQWFWYDSNLETKSPITYSNWDRGIKPVGQSVDDVCSNFDVKLSPAQGTWVKKFCTEKNYFICEFPKECD</sequence>
<keyword evidence="7" id="KW-0735">Signal-anchor</keyword>
<dbReference type="GO" id="GO:0008239">
    <property type="term" value="F:dipeptidyl-peptidase activity"/>
    <property type="evidence" value="ECO:0000318"/>
    <property type="project" value="GO_Central"/>
</dbReference>
<keyword evidence="3" id="KW-0645">Protease</keyword>
<dbReference type="Pfam" id="PF00930">
    <property type="entry name" value="DPPIV_N"/>
    <property type="match status" value="1"/>
</dbReference>
<comment type="subcellular location">
    <subcellularLocation>
        <location evidence="11">Endomembrane system</location>
        <topology evidence="11">Single-pass membrane protein</topology>
    </subcellularLocation>
    <subcellularLocation>
        <location evidence="1">Membrane</location>
        <topology evidence="1">Single-pass type II membrane protein</topology>
    </subcellularLocation>
</comment>
<evidence type="ECO:0000256" key="3">
    <source>
        <dbReference type="ARBA" id="ARBA00022670"/>
    </source>
</evidence>
<dbReference type="GeneID" id="20199177"/>
<feature type="region of interest" description="Disordered" evidence="12">
    <location>
        <begin position="1"/>
        <end position="71"/>
    </location>
</feature>
<dbReference type="InterPro" id="IPR002469">
    <property type="entry name" value="Peptidase_S9B_N"/>
</dbReference>
<dbReference type="SUPFAM" id="SSF56436">
    <property type="entry name" value="C-type lectin-like"/>
    <property type="match status" value="1"/>
</dbReference>
<evidence type="ECO:0000256" key="6">
    <source>
        <dbReference type="ARBA" id="ARBA00022825"/>
    </source>
</evidence>
<feature type="domain" description="C-type lectin" evidence="14">
    <location>
        <begin position="1110"/>
        <end position="1236"/>
    </location>
</feature>
<evidence type="ECO:0000256" key="11">
    <source>
        <dbReference type="ARBA" id="ARBA00037847"/>
    </source>
</evidence>
<reference evidence="17" key="1">
    <citation type="submission" date="2012-12" db="EMBL/GenBank/DDBJ databases">
        <authorList>
            <person name="Hellsten U."/>
            <person name="Grimwood J."/>
            <person name="Chapman J.A."/>
            <person name="Shapiro H."/>
            <person name="Aerts A."/>
            <person name="Otillar R.P."/>
            <person name="Terry A.Y."/>
            <person name="Boore J.L."/>
            <person name="Simakov O."/>
            <person name="Marletaz F."/>
            <person name="Cho S.-J."/>
            <person name="Edsinger-Gonzales E."/>
            <person name="Havlak P."/>
            <person name="Kuo D.-H."/>
            <person name="Larsson T."/>
            <person name="Lv J."/>
            <person name="Arendt D."/>
            <person name="Savage R."/>
            <person name="Osoegawa K."/>
            <person name="de Jong P."/>
            <person name="Lindberg D.R."/>
            <person name="Seaver E.C."/>
            <person name="Weisblat D.A."/>
            <person name="Putnam N.H."/>
            <person name="Grigoriev I.V."/>
            <person name="Rokhsar D.S."/>
        </authorList>
    </citation>
    <scope>NUCLEOTIDE SEQUENCE</scope>
</reference>
<dbReference type="PANTHER" id="PTHR11731:SF200">
    <property type="entry name" value="DIPEPTIDYL PEPTIDASE 10, ISOFORM B"/>
    <property type="match status" value="1"/>
</dbReference>
<dbReference type="GO" id="GO:0006508">
    <property type="term" value="P:proteolysis"/>
    <property type="evidence" value="ECO:0000318"/>
    <property type="project" value="GO_Central"/>
</dbReference>
<evidence type="ECO:0000256" key="12">
    <source>
        <dbReference type="SAM" id="MobiDB-lite"/>
    </source>
</evidence>
<evidence type="ECO:0000256" key="5">
    <source>
        <dbReference type="ARBA" id="ARBA00022801"/>
    </source>
</evidence>
<dbReference type="EMBL" id="KB096742">
    <property type="protein sequence ID" value="ESO02216.1"/>
    <property type="molecule type" value="Genomic_DNA"/>
</dbReference>
<gene>
    <name evidence="16" type="primary">20199177</name>
    <name evidence="15" type="ORF">HELRODRAFT_161459</name>
</gene>
<reference evidence="15 17" key="2">
    <citation type="journal article" date="2013" name="Nature">
        <title>Insights into bilaterian evolution from three spiralian genomes.</title>
        <authorList>
            <person name="Simakov O."/>
            <person name="Marletaz F."/>
            <person name="Cho S.J."/>
            <person name="Edsinger-Gonzales E."/>
            <person name="Havlak P."/>
            <person name="Hellsten U."/>
            <person name="Kuo D.H."/>
            <person name="Larsson T."/>
            <person name="Lv J."/>
            <person name="Arendt D."/>
            <person name="Savage R."/>
            <person name="Osoegawa K."/>
            <person name="de Jong P."/>
            <person name="Grimwood J."/>
            <person name="Chapman J.A."/>
            <person name="Shapiro H."/>
            <person name="Aerts A."/>
            <person name="Otillar R.P."/>
            <person name="Terry A.Y."/>
            <person name="Boore J.L."/>
            <person name="Grigoriev I.V."/>
            <person name="Lindberg D.R."/>
            <person name="Seaver E.C."/>
            <person name="Weisblat D.A."/>
            <person name="Putnam N.H."/>
            <person name="Rokhsar D.S."/>
        </authorList>
    </citation>
    <scope>NUCLEOTIDE SEQUENCE</scope>
</reference>
<dbReference type="InterPro" id="IPR001375">
    <property type="entry name" value="Peptidase_S9_cat"/>
</dbReference>
<dbReference type="EnsemblMetazoa" id="HelroT161459">
    <property type="protein sequence ID" value="HelroP161459"/>
    <property type="gene ID" value="HelroG161459"/>
</dbReference>
<keyword evidence="8 13" id="KW-1133">Transmembrane helix</keyword>
<dbReference type="GO" id="GO:0005886">
    <property type="term" value="C:plasma membrane"/>
    <property type="evidence" value="ECO:0000318"/>
    <property type="project" value="GO_Central"/>
</dbReference>
<evidence type="ECO:0000256" key="9">
    <source>
        <dbReference type="ARBA" id="ARBA00023136"/>
    </source>
</evidence>
<dbReference type="eggNOG" id="KOG2100">
    <property type="taxonomic scope" value="Eukaryota"/>
</dbReference>
<dbReference type="InterPro" id="IPR029058">
    <property type="entry name" value="AB_hydrolase_fold"/>
</dbReference>
<reference evidence="16" key="3">
    <citation type="submission" date="2015-06" db="UniProtKB">
        <authorList>
            <consortium name="EnsemblMetazoa"/>
        </authorList>
    </citation>
    <scope>IDENTIFICATION</scope>
</reference>
<evidence type="ECO:0000259" key="14">
    <source>
        <dbReference type="PROSITE" id="PS50041"/>
    </source>
</evidence>
<dbReference type="KEGG" id="hro:HELRODRAFT_161459"/>
<dbReference type="FunFam" id="3.40.50.1820:FF:000003">
    <property type="entry name" value="Dipeptidyl peptidase 4"/>
    <property type="match status" value="1"/>
</dbReference>
<dbReference type="Pfam" id="PF00326">
    <property type="entry name" value="Peptidase_S9"/>
    <property type="match status" value="1"/>
</dbReference>
<organism evidence="16 17">
    <name type="scientific">Helobdella robusta</name>
    <name type="common">Californian leech</name>
    <dbReference type="NCBI Taxonomy" id="6412"/>
    <lineage>
        <taxon>Eukaryota</taxon>
        <taxon>Metazoa</taxon>
        <taxon>Spiralia</taxon>
        <taxon>Lophotrochozoa</taxon>
        <taxon>Annelida</taxon>
        <taxon>Clitellata</taxon>
        <taxon>Hirudinea</taxon>
        <taxon>Rhynchobdellida</taxon>
        <taxon>Glossiphoniidae</taxon>
        <taxon>Helobdella</taxon>
    </lineage>
</organism>
<keyword evidence="17" id="KW-1185">Reference proteome</keyword>
<dbReference type="CDD" id="cd00037">
    <property type="entry name" value="CLECT"/>
    <property type="match status" value="1"/>
</dbReference>
<evidence type="ECO:0000256" key="13">
    <source>
        <dbReference type="SAM" id="Phobius"/>
    </source>
</evidence>
<evidence type="ECO:0000256" key="8">
    <source>
        <dbReference type="ARBA" id="ARBA00022989"/>
    </source>
</evidence>
<dbReference type="SUPFAM" id="SSF53474">
    <property type="entry name" value="alpha/beta-Hydrolases"/>
    <property type="match status" value="1"/>
</dbReference>
<dbReference type="Gene3D" id="2.140.10.30">
    <property type="entry name" value="Dipeptidylpeptidase IV, N-terminal domain"/>
    <property type="match status" value="1"/>
</dbReference>
<dbReference type="Pfam" id="PF00059">
    <property type="entry name" value="Lectin_C"/>
    <property type="match status" value="1"/>
</dbReference>
<evidence type="ECO:0000256" key="7">
    <source>
        <dbReference type="ARBA" id="ARBA00022968"/>
    </source>
</evidence>
<dbReference type="InterPro" id="IPR016186">
    <property type="entry name" value="C-type_lectin-like/link_sf"/>
</dbReference>
<dbReference type="OMA" id="WLEDVTH"/>
<dbReference type="InterPro" id="IPR001304">
    <property type="entry name" value="C-type_lectin-like"/>
</dbReference>
<name>T1ERH7_HELRO</name>
<dbReference type="SUPFAM" id="SSF82171">
    <property type="entry name" value="DPP6 N-terminal domain-like"/>
    <property type="match status" value="1"/>
</dbReference>
<dbReference type="InParanoid" id="T1ERH7"/>
<evidence type="ECO:0000313" key="16">
    <source>
        <dbReference type="EnsemblMetazoa" id="HelroP161459"/>
    </source>
</evidence>
<protein>
    <recommendedName>
        <fullName evidence="14">C-type lectin domain-containing protein</fullName>
    </recommendedName>
</protein>
<dbReference type="GO" id="GO:0012505">
    <property type="term" value="C:endomembrane system"/>
    <property type="evidence" value="ECO:0007669"/>
    <property type="project" value="UniProtKB-SubCell"/>
</dbReference>
<dbReference type="PROSITE" id="PS50041">
    <property type="entry name" value="C_TYPE_LECTIN_2"/>
    <property type="match status" value="1"/>
</dbReference>
<dbReference type="Gene3D" id="3.40.50.1820">
    <property type="entry name" value="alpha/beta hydrolase"/>
    <property type="match status" value="1"/>
</dbReference>
<dbReference type="GO" id="GO:0008236">
    <property type="term" value="F:serine-type peptidase activity"/>
    <property type="evidence" value="ECO:0007669"/>
    <property type="project" value="UniProtKB-KW"/>
</dbReference>
<dbReference type="FunCoup" id="T1ERH7">
    <property type="interactions" value="156"/>
</dbReference>
<evidence type="ECO:0000313" key="17">
    <source>
        <dbReference type="Proteomes" id="UP000015101"/>
    </source>
</evidence>
<dbReference type="HOGENOM" id="CLU_006105_4_0_1"/>
<feature type="transmembrane region" description="Helical" evidence="13">
    <location>
        <begin position="79"/>
        <end position="102"/>
    </location>
</feature>